<name>A0A2V4NJI7_9ACTN</name>
<evidence type="ECO:0000259" key="1">
    <source>
        <dbReference type="Pfam" id="PF10593"/>
    </source>
</evidence>
<dbReference type="EMBL" id="PYBW01000130">
    <property type="protein sequence ID" value="PYC69188.1"/>
    <property type="molecule type" value="Genomic_DNA"/>
</dbReference>
<evidence type="ECO:0000313" key="2">
    <source>
        <dbReference type="EMBL" id="PYC69188.1"/>
    </source>
</evidence>
<protein>
    <submittedName>
        <fullName evidence="2">Endonuclease</fullName>
    </submittedName>
</protein>
<dbReference type="InterPro" id="IPR018310">
    <property type="entry name" value="Put_endonuclease_Z1-dom"/>
</dbReference>
<comment type="caution">
    <text evidence="2">The sequence shown here is derived from an EMBL/GenBank/DDBJ whole genome shotgun (WGS) entry which is preliminary data.</text>
</comment>
<keyword evidence="2" id="KW-0540">Nuclease</keyword>
<dbReference type="Pfam" id="PF10593">
    <property type="entry name" value="Z1"/>
    <property type="match status" value="1"/>
</dbReference>
<dbReference type="GO" id="GO:0004519">
    <property type="term" value="F:endonuclease activity"/>
    <property type="evidence" value="ECO:0007669"/>
    <property type="project" value="UniProtKB-KW"/>
</dbReference>
<keyword evidence="3" id="KW-1185">Reference proteome</keyword>
<feature type="domain" description="Putative endonuclease Z1" evidence="1">
    <location>
        <begin position="425"/>
        <end position="662"/>
    </location>
</feature>
<gene>
    <name evidence="2" type="ORF">C7C46_28220</name>
</gene>
<evidence type="ECO:0000313" key="3">
    <source>
        <dbReference type="Proteomes" id="UP000248039"/>
    </source>
</evidence>
<accession>A0A2V4NJI7</accession>
<organism evidence="2 3">
    <name type="scientific">Streptomyces tateyamensis</name>
    <dbReference type="NCBI Taxonomy" id="565073"/>
    <lineage>
        <taxon>Bacteria</taxon>
        <taxon>Bacillati</taxon>
        <taxon>Actinomycetota</taxon>
        <taxon>Actinomycetes</taxon>
        <taxon>Kitasatosporales</taxon>
        <taxon>Streptomycetaceae</taxon>
        <taxon>Streptomyces</taxon>
    </lineage>
</organism>
<keyword evidence="2" id="KW-0378">Hydrolase</keyword>
<dbReference type="OrthoDB" id="436461at2"/>
<keyword evidence="2" id="KW-0255">Endonuclease</keyword>
<dbReference type="Proteomes" id="UP000248039">
    <property type="component" value="Unassembled WGS sequence"/>
</dbReference>
<sequence length="959" mass="106704">MSSDDLKFALDIAEAMVMRIDRSSRTREALIQVAEDVHGAVRLVRPGVTAEEIARALEERFNVWAPREVWVLDPAKHSQWLDRRENDIEWRYWDRYKNWLLHRKGWKPATVETLSDSTNTVLSLMEDPERPGGWLTRGLTYGQVQSGKTANYTGLVCKAVDAGYRVVIVLTGAHESLRHQTQARLDLEFLGFDTRFMRERTAGSTYIGVGNLDMKEPLLCMSMTTQNKDFNSNTLESTPVDPRRVRLLAVVKKNARILENLRLWLQGHGTEQPDGKKVITDLPLLIIDDEADYASVDTKKPRRGRTASDPDHDPTAINRCIREILGTFEKRAYVAYTATPFANIFISNDTDHPDHGDDLFPSSFIVALNPPSNYCGPETVFGLDDPAADEVREPLPVIRIVEDEAAWMPDDHTKDHEPAGRLPGSLVEAVDAFVLSTAARKARTAEYGVEPGHNTMLVHVTRYRTTQVAVARQITSHLREMDNLWGDHGAAGQRLRGRLRELWERDHVSTYDTLRERSDLSGLVGEPVDFDQVLAQIPGVLEDCVKGVKTINGLAADVLEYESSTPATVIAVGGDKLSRGLTLEGLTVSYYLRASRTYDTLMQMGRWFGYRNGYLDGTRLYTTKSLVDSFVHVTRANRELMDLVSFLAETNKRPADVGLRVLDGYEKLQVTAAAKMRGSTVISLSSAGQRPETLFMRTGRQDVVENYARLERLVEDIQDCDQLEPELRYGSTGFFRTGVPARVVTEFLDGFSASGRNLQASPSLLKQYIENQVARGELTSWTVAVTAGASPHQRLDVGGDTFRQVTRKPLGVNSDKQVAEGTDFPVGVLVSPGHEAIGIPQAAHKLAEEATLLDFRNSGGGGKEPVRPSGRQLRQHRDAREGLLLIYPVDATQVAYPDGLTDVTRVGADGTTQRLPLVGYALSLPTSETARSTKYRVNEIYLKELQGMVADITDEAEEA</sequence>
<dbReference type="AlphaFoldDB" id="A0A2V4NJI7"/>
<proteinExistence type="predicted"/>
<dbReference type="RefSeq" id="WP_110672764.1">
    <property type="nucleotide sequence ID" value="NZ_PYBW01000130.1"/>
</dbReference>
<reference evidence="2 3" key="1">
    <citation type="submission" date="2018-03" db="EMBL/GenBank/DDBJ databases">
        <title>Bioinformatic expansion and discovery of thiopeptide antibiotics.</title>
        <authorList>
            <person name="Schwalen C.J."/>
            <person name="Hudson G.A."/>
            <person name="Mitchell D.A."/>
        </authorList>
    </citation>
    <scope>NUCLEOTIDE SEQUENCE [LARGE SCALE GENOMIC DNA]</scope>
    <source>
        <strain evidence="2 3">ATCC 21389</strain>
    </source>
</reference>